<name>A0A846MX48_9PROT</name>
<gene>
    <name evidence="2" type="ORF">FHS83_001221</name>
</gene>
<dbReference type="AlphaFoldDB" id="A0A846MX48"/>
<keyword evidence="1" id="KW-0472">Membrane</keyword>
<feature type="transmembrane region" description="Helical" evidence="1">
    <location>
        <begin position="6"/>
        <end position="22"/>
    </location>
</feature>
<dbReference type="EMBL" id="JAASRM010000001">
    <property type="protein sequence ID" value="NIK87903.1"/>
    <property type="molecule type" value="Genomic_DNA"/>
</dbReference>
<dbReference type="RefSeq" id="WP_167081894.1">
    <property type="nucleotide sequence ID" value="NZ_BAAADC010000001.1"/>
</dbReference>
<accession>A0A846MX48</accession>
<proteinExistence type="predicted"/>
<evidence type="ECO:0000256" key="1">
    <source>
        <dbReference type="SAM" id="Phobius"/>
    </source>
</evidence>
<dbReference type="Proteomes" id="UP000570514">
    <property type="component" value="Unassembled WGS sequence"/>
</dbReference>
<evidence type="ECO:0000313" key="3">
    <source>
        <dbReference type="Proteomes" id="UP000570514"/>
    </source>
</evidence>
<comment type="caution">
    <text evidence="2">The sequence shown here is derived from an EMBL/GenBank/DDBJ whole genome shotgun (WGS) entry which is preliminary data.</text>
</comment>
<keyword evidence="1" id="KW-1133">Transmembrane helix</keyword>
<reference evidence="2 3" key="1">
    <citation type="submission" date="2020-03" db="EMBL/GenBank/DDBJ databases">
        <title>Genomic Encyclopedia of Type Strains, Phase IV (KMG-IV): sequencing the most valuable type-strain genomes for metagenomic binning, comparative biology and taxonomic classification.</title>
        <authorList>
            <person name="Goeker M."/>
        </authorList>
    </citation>
    <scope>NUCLEOTIDE SEQUENCE [LARGE SCALE GENOMIC DNA]</scope>
    <source>
        <strain evidence="2 3">DSM 19867</strain>
    </source>
</reference>
<sequence>MFWNIYSVSLTILAAVALYWLGPKVIAAFRRFDDENRARIENERADRRDAAAHIRHTLGVASEQVEDILEVAESDPRTGMMVTRYIFEGVRYGSRAEAENIRAQKIGDIARGFYRELPAALAARRSGERLG</sequence>
<organism evidence="2 3">
    <name type="scientific">Rhizomicrobium palustre</name>
    <dbReference type="NCBI Taxonomy" id="189966"/>
    <lineage>
        <taxon>Bacteria</taxon>
        <taxon>Pseudomonadati</taxon>
        <taxon>Pseudomonadota</taxon>
        <taxon>Alphaproteobacteria</taxon>
        <taxon>Micropepsales</taxon>
        <taxon>Micropepsaceae</taxon>
        <taxon>Rhizomicrobium</taxon>
    </lineage>
</organism>
<keyword evidence="3" id="KW-1185">Reference proteome</keyword>
<protein>
    <submittedName>
        <fullName evidence="2">Uncharacterized protein</fullName>
    </submittedName>
</protein>
<evidence type="ECO:0000313" key="2">
    <source>
        <dbReference type="EMBL" id="NIK87903.1"/>
    </source>
</evidence>
<keyword evidence="1" id="KW-0812">Transmembrane</keyword>